<dbReference type="SUPFAM" id="SSF51338">
    <property type="entry name" value="Composite domain of metallo-dependent hydrolases"/>
    <property type="match status" value="1"/>
</dbReference>
<dbReference type="SUPFAM" id="SSF51556">
    <property type="entry name" value="Metallo-dependent hydrolases"/>
    <property type="match status" value="1"/>
</dbReference>
<dbReference type="Proteomes" id="UP000509458">
    <property type="component" value="Chromosome"/>
</dbReference>
<feature type="binding site" evidence="8">
    <location>
        <position position="194"/>
    </location>
    <ligand>
        <name>Zn(2+)</name>
        <dbReference type="ChEBI" id="CHEBI:29105"/>
    </ligand>
</feature>
<evidence type="ECO:0000256" key="2">
    <source>
        <dbReference type="ARBA" id="ARBA00022723"/>
    </source>
</evidence>
<dbReference type="PANTHER" id="PTHR11113:SF14">
    <property type="entry name" value="N-ACETYLGLUCOSAMINE-6-PHOSPHATE DEACETYLASE"/>
    <property type="match status" value="1"/>
</dbReference>
<protein>
    <recommendedName>
        <fullName evidence="5">N-acetylgalactosamine-6-phosphate deacetylase</fullName>
        <ecNumber evidence="5">3.5.1.25</ecNumber>
    </recommendedName>
    <alternativeName>
        <fullName evidence="5">N-acetylglucosamine-6-phosphate deacetylase</fullName>
    </alternativeName>
</protein>
<reference evidence="10 11" key="1">
    <citation type="submission" date="2020-06" db="EMBL/GenBank/DDBJ databases">
        <authorList>
            <person name="Duchaud E."/>
        </authorList>
    </citation>
    <scope>NUCLEOTIDE SEQUENCE [LARGE SCALE GENOMIC DNA]</scope>
    <source>
        <strain evidence="10">Alteromonas fortis</strain>
    </source>
</reference>
<evidence type="ECO:0000313" key="10">
    <source>
        <dbReference type="EMBL" id="CAB9494927.1"/>
    </source>
</evidence>
<organism evidence="10 11">
    <name type="scientific">Alteromonas macleodii</name>
    <name type="common">Pseudoalteromonas macleodii</name>
    <dbReference type="NCBI Taxonomy" id="28108"/>
    <lineage>
        <taxon>Bacteria</taxon>
        <taxon>Pseudomonadati</taxon>
        <taxon>Pseudomonadota</taxon>
        <taxon>Gammaproteobacteria</taxon>
        <taxon>Alteromonadales</taxon>
        <taxon>Alteromonadaceae</taxon>
        <taxon>Alteromonas/Salinimonas group</taxon>
        <taxon>Alteromonas</taxon>
    </lineage>
</organism>
<evidence type="ECO:0000256" key="7">
    <source>
        <dbReference type="PIRSR" id="PIRSR038994-2"/>
    </source>
</evidence>
<feature type="binding site" evidence="7">
    <location>
        <position position="141"/>
    </location>
    <ligand>
        <name>substrate</name>
    </ligand>
</feature>
<feature type="binding site" evidence="8">
    <location>
        <position position="215"/>
    </location>
    <ligand>
        <name>Zn(2+)</name>
        <dbReference type="ChEBI" id="CHEBI:29105"/>
    </ligand>
</feature>
<evidence type="ECO:0000256" key="6">
    <source>
        <dbReference type="PIRSR" id="PIRSR038994-1"/>
    </source>
</evidence>
<name>A0A6T9Y1J6_ALTMA</name>
<gene>
    <name evidence="10" type="primary">nagA</name>
    <name evidence="10" type="ORF">ALFOR1_40310</name>
</gene>
<evidence type="ECO:0000256" key="8">
    <source>
        <dbReference type="PIRSR" id="PIRSR038994-3"/>
    </source>
</evidence>
<keyword evidence="2 8" id="KW-0479">Metal-binding</keyword>
<dbReference type="EC" id="3.5.1.25" evidence="5"/>
<comment type="similarity">
    <text evidence="1 5">Belongs to the metallo-dependent hydrolases superfamily. NagA family.</text>
</comment>
<comment type="catalytic activity">
    <reaction evidence="5">
        <text>N-acetyl-D-glucosamine 6-phosphate + H2O = D-glucosamine 6-phosphate + acetate</text>
        <dbReference type="Rhea" id="RHEA:22936"/>
        <dbReference type="ChEBI" id="CHEBI:15377"/>
        <dbReference type="ChEBI" id="CHEBI:30089"/>
        <dbReference type="ChEBI" id="CHEBI:57513"/>
        <dbReference type="ChEBI" id="CHEBI:58725"/>
        <dbReference type="EC" id="3.5.1.25"/>
    </reaction>
</comment>
<feature type="active site" description="Proton donor/acceptor" evidence="6">
    <location>
        <position position="272"/>
    </location>
</feature>
<evidence type="ECO:0000313" key="11">
    <source>
        <dbReference type="Proteomes" id="UP000509458"/>
    </source>
</evidence>
<evidence type="ECO:0000256" key="3">
    <source>
        <dbReference type="ARBA" id="ARBA00022801"/>
    </source>
</evidence>
<dbReference type="Gene3D" id="2.30.40.10">
    <property type="entry name" value="Urease, subunit C, domain 1"/>
    <property type="match status" value="1"/>
</dbReference>
<dbReference type="Pfam" id="PF01979">
    <property type="entry name" value="Amidohydro_1"/>
    <property type="match status" value="1"/>
</dbReference>
<feature type="binding site" evidence="7">
    <location>
        <begin position="218"/>
        <end position="219"/>
    </location>
    <ligand>
        <name>substrate</name>
    </ligand>
</feature>
<accession>A0A6T9Y1J6</accession>
<feature type="domain" description="Amidohydrolase-related" evidence="9">
    <location>
        <begin position="53"/>
        <end position="375"/>
    </location>
</feature>
<evidence type="ECO:0000259" key="9">
    <source>
        <dbReference type="Pfam" id="PF01979"/>
    </source>
</evidence>
<dbReference type="GO" id="GO:0008448">
    <property type="term" value="F:N-acetylglucosamine-6-phosphate deacetylase activity"/>
    <property type="evidence" value="ECO:0007669"/>
    <property type="project" value="UniProtKB-UniRule"/>
</dbReference>
<dbReference type="InterPro" id="IPR003764">
    <property type="entry name" value="GlcNAc_6-P_deAcase"/>
</dbReference>
<dbReference type="Gene3D" id="3.20.20.140">
    <property type="entry name" value="Metal-dependent hydrolases"/>
    <property type="match status" value="1"/>
</dbReference>
<dbReference type="NCBIfam" id="TIGR00221">
    <property type="entry name" value="nagA"/>
    <property type="match status" value="1"/>
</dbReference>
<keyword evidence="3 5" id="KW-0378">Hydrolase</keyword>
<feature type="binding site" evidence="7">
    <location>
        <position position="226"/>
    </location>
    <ligand>
        <name>substrate</name>
    </ligand>
</feature>
<dbReference type="GO" id="GO:0046872">
    <property type="term" value="F:metal ion binding"/>
    <property type="evidence" value="ECO:0007669"/>
    <property type="project" value="UniProtKB-KW"/>
</dbReference>
<evidence type="ECO:0000256" key="5">
    <source>
        <dbReference type="PIRNR" id="PIRNR038994"/>
    </source>
</evidence>
<sequence length="379" mass="40778">MMKTILAENVLIKGNWEKDQVLTIKEGAITHIEALSDSQKQREEISERVSNRLIPGYVDTQVNGGGGVMFNHAPTFKSIEIMAKAHCKFGTTTLFPTLITDDIATIESAANAVSEAIESGHPSVEGIHFEGPHLSVEKKGVHLSKYIRPLTDRELATYTRKDIGKVMITVAPENTTCDIIQDLVNQGVIVALGHSNAPFDVVEKAIESGATGFTHLYNAMSPFTSREPGMVGAALLSNNTCGIIVDHQHLHPKAVELAFKTKGPSQLMLVTDAMAHVGADEDVIDFFDTHITRVGNKLTTPDGTLAGSCLDMHGAVINCVNDIGISLEEASYMASATPSMFMGINETLGSIAVGQRANFVELSEHNALANVWQNGEVCV</sequence>
<dbReference type="InterPro" id="IPR006680">
    <property type="entry name" value="Amidohydro-rel"/>
</dbReference>
<dbReference type="AlphaFoldDB" id="A0A6T9Y1J6"/>
<dbReference type="RefSeq" id="WP_232091217.1">
    <property type="nucleotide sequence ID" value="NZ_LR812090.1"/>
</dbReference>
<feature type="binding site" evidence="7">
    <location>
        <begin position="305"/>
        <end position="307"/>
    </location>
    <ligand>
        <name>substrate</name>
    </ligand>
</feature>
<keyword evidence="4 5" id="KW-0119">Carbohydrate metabolism</keyword>
<dbReference type="GO" id="GO:0006046">
    <property type="term" value="P:N-acetylglucosamine catabolic process"/>
    <property type="evidence" value="ECO:0007669"/>
    <property type="project" value="TreeGrafter"/>
</dbReference>
<dbReference type="InterPro" id="IPR032466">
    <property type="entry name" value="Metal_Hydrolase"/>
</dbReference>
<dbReference type="PIRSF" id="PIRSF038994">
    <property type="entry name" value="NagA"/>
    <property type="match status" value="1"/>
</dbReference>
<feature type="binding site" evidence="7">
    <location>
        <position position="249"/>
    </location>
    <ligand>
        <name>substrate</name>
    </ligand>
</feature>
<feature type="binding site" evidence="8">
    <location>
        <position position="130"/>
    </location>
    <ligand>
        <name>Zn(2+)</name>
        <dbReference type="ChEBI" id="CHEBI:29105"/>
    </ligand>
</feature>
<proteinExistence type="inferred from homology"/>
<dbReference type="EMBL" id="LR812090">
    <property type="protein sequence ID" value="CAB9494927.1"/>
    <property type="molecule type" value="Genomic_DNA"/>
</dbReference>
<dbReference type="InterPro" id="IPR011059">
    <property type="entry name" value="Metal-dep_hydrolase_composite"/>
</dbReference>
<evidence type="ECO:0000256" key="1">
    <source>
        <dbReference type="ARBA" id="ARBA00010716"/>
    </source>
</evidence>
<dbReference type="PANTHER" id="PTHR11113">
    <property type="entry name" value="N-ACETYLGLUCOSAMINE-6-PHOSPHATE DEACETYLASE"/>
    <property type="match status" value="1"/>
</dbReference>
<evidence type="ECO:0000256" key="4">
    <source>
        <dbReference type="ARBA" id="ARBA00023277"/>
    </source>
</evidence>
<comment type="cofactor">
    <cofactor evidence="8">
        <name>a divalent metal cation</name>
        <dbReference type="ChEBI" id="CHEBI:60240"/>
    </cofactor>
    <text evidence="8">Binds 1 divalent metal cation per subunit.</text>
</comment>